<evidence type="ECO:0000313" key="4">
    <source>
        <dbReference type="Proteomes" id="UP001596052"/>
    </source>
</evidence>
<dbReference type="EMBL" id="JBHSMQ010000009">
    <property type="protein sequence ID" value="MFC5457264.1"/>
    <property type="molecule type" value="Genomic_DNA"/>
</dbReference>
<gene>
    <name evidence="3" type="ORF">ACFQDI_20515</name>
</gene>
<reference evidence="4" key="1">
    <citation type="journal article" date="2019" name="Int. J. Syst. Evol. Microbiol.">
        <title>The Global Catalogue of Microorganisms (GCM) 10K type strain sequencing project: providing services to taxonomists for standard genome sequencing and annotation.</title>
        <authorList>
            <consortium name="The Broad Institute Genomics Platform"/>
            <consortium name="The Broad Institute Genome Sequencing Center for Infectious Disease"/>
            <person name="Wu L."/>
            <person name="Ma J."/>
        </authorList>
    </citation>
    <scope>NUCLEOTIDE SEQUENCE [LARGE SCALE GENOMIC DNA]</scope>
    <source>
        <strain evidence="4">CGMCC 4.1469</strain>
    </source>
</reference>
<comment type="caution">
    <text evidence="3">The sequence shown here is derived from an EMBL/GenBank/DDBJ whole genome shotgun (WGS) entry which is preliminary data.</text>
</comment>
<accession>A0ABW0KV54</accession>
<sequence length="542" mass="59108">MDAHRLLSQEEDAFQLGKSKPDTSKMGTDDALNTLAQSYSQDGMELKVSRAGPTDRAFRIETPNGEAVATLDHDNKTLRLNSANLDSNTTKRGGGTNVYQMASTFAQQHGYTFLPDTSVKPVAQNRRISQMISSVLRHGGSTKHFDGDATFKGAQTGDQIIANETPVTKVELPGWKPGDDEHNLALMLRREHADVMAEAKARGIDLSHLTYDPDSHTIINGHTGTPLTEGALKSLVDRFEPGDSGVGKTTLLRALVTGSTLQGRRSDGSIQPLHDDAGGDPGGQGTGAADRDMVRLARGLYYSRPSGGAGGVPTRRLGDAVSERPGGLATAVANVSDHLKTQVPGLLNDRTHVFHSTEDFLNSDYAKEHPLSKEDLEKLPSAEGFHDPKTGHNVVIAGNVELRPGETPHDALTRVILHERVGHDGLQALLGSQDSKAQKHWAGLTQRIKPQELDAIAHEPGYQHLAGDRNALAHEWFARQAEKSPHLLQQPGLLRDMWEAFKAQLRKMSNNWKDTDESHLDTHLHELLRHSRRAALRPVSSR</sequence>
<feature type="region of interest" description="Disordered" evidence="1">
    <location>
        <begin position="1"/>
        <end position="28"/>
    </location>
</feature>
<evidence type="ECO:0000259" key="2">
    <source>
        <dbReference type="Pfam" id="PF18853"/>
    </source>
</evidence>
<feature type="domain" description="Large polyvalent protein associated" evidence="2">
    <location>
        <begin position="4"/>
        <end position="259"/>
    </location>
</feature>
<dbReference type="Proteomes" id="UP001596052">
    <property type="component" value="Unassembled WGS sequence"/>
</dbReference>
<evidence type="ECO:0000256" key="1">
    <source>
        <dbReference type="SAM" id="MobiDB-lite"/>
    </source>
</evidence>
<evidence type="ECO:0000313" key="3">
    <source>
        <dbReference type="EMBL" id="MFC5457264.1"/>
    </source>
</evidence>
<dbReference type="Pfam" id="PF18853">
    <property type="entry name" value="LPD37"/>
    <property type="match status" value="1"/>
</dbReference>
<name>A0ABW0KV54_9BACT</name>
<protein>
    <recommendedName>
        <fullName evidence="2">Large polyvalent protein associated domain-containing protein</fullName>
    </recommendedName>
</protein>
<proteinExistence type="predicted"/>
<dbReference type="RefSeq" id="WP_377170373.1">
    <property type="nucleotide sequence ID" value="NZ_JBHSMQ010000009.1"/>
</dbReference>
<organism evidence="3 4">
    <name type="scientific">Prosthecobacter fluviatilis</name>
    <dbReference type="NCBI Taxonomy" id="445931"/>
    <lineage>
        <taxon>Bacteria</taxon>
        <taxon>Pseudomonadati</taxon>
        <taxon>Verrucomicrobiota</taxon>
        <taxon>Verrucomicrobiia</taxon>
        <taxon>Verrucomicrobiales</taxon>
        <taxon>Verrucomicrobiaceae</taxon>
        <taxon>Prosthecobacter</taxon>
    </lineage>
</organism>
<dbReference type="InterPro" id="IPR041196">
    <property type="entry name" value="LPD37"/>
</dbReference>
<feature type="region of interest" description="Disordered" evidence="1">
    <location>
        <begin position="261"/>
        <end position="289"/>
    </location>
</feature>
<keyword evidence="4" id="KW-1185">Reference proteome</keyword>